<feature type="transmembrane region" description="Helical" evidence="1">
    <location>
        <begin position="31"/>
        <end position="50"/>
    </location>
</feature>
<proteinExistence type="predicted"/>
<sequence>MADEMMTGYLAGQADNNNCNGGGMWGGDGSWIFAFLIIALIFGGNGFGWGNNGANGGALQGAITRADLCESFNFNGLDNAVRGVQSGLCDGFYAMNTGMLNGFNGMQQAVSNGFHGVDNAICTMGYQNAQLINGVTQNMNTGFTGVTAGLTALGNQMQSCCCDTQRQVERGFCDTNYNAATNARDIIQSTHNDTDRIIARIDQMETARQAEKIAALQAENQGLKFAASQAAQNTYLVASQADQTAKIINAINPPPIPAYQVPNPYTGNACGCNSGCGC</sequence>
<protein>
    <submittedName>
        <fullName evidence="2">Uncharacterized protein</fullName>
    </submittedName>
</protein>
<name>A0A8S5UB16_9CAUD</name>
<dbReference type="EMBL" id="BK016059">
    <property type="protein sequence ID" value="DAF91679.1"/>
    <property type="molecule type" value="Genomic_DNA"/>
</dbReference>
<keyword evidence="1" id="KW-0812">Transmembrane</keyword>
<evidence type="ECO:0000256" key="1">
    <source>
        <dbReference type="SAM" id="Phobius"/>
    </source>
</evidence>
<evidence type="ECO:0000313" key="2">
    <source>
        <dbReference type="EMBL" id="DAF91679.1"/>
    </source>
</evidence>
<accession>A0A8S5UB16</accession>
<reference evidence="2" key="1">
    <citation type="journal article" date="2021" name="Proc. Natl. Acad. Sci. U.S.A.">
        <title>A Catalog of Tens of Thousands of Viruses from Human Metagenomes Reveals Hidden Associations with Chronic Diseases.</title>
        <authorList>
            <person name="Tisza M.J."/>
            <person name="Buck C.B."/>
        </authorList>
    </citation>
    <scope>NUCLEOTIDE SEQUENCE</scope>
    <source>
        <strain evidence="2">Ct8Cp41</strain>
    </source>
</reference>
<keyword evidence="1" id="KW-0472">Membrane</keyword>
<keyword evidence="1" id="KW-1133">Transmembrane helix</keyword>
<organism evidence="2">
    <name type="scientific">Siphoviridae sp. ct8Cp41</name>
    <dbReference type="NCBI Taxonomy" id="2825358"/>
    <lineage>
        <taxon>Viruses</taxon>
        <taxon>Duplodnaviria</taxon>
        <taxon>Heunggongvirae</taxon>
        <taxon>Uroviricota</taxon>
        <taxon>Caudoviricetes</taxon>
    </lineage>
</organism>